<dbReference type="CDD" id="cd03801">
    <property type="entry name" value="GT4_PimA-like"/>
    <property type="match status" value="1"/>
</dbReference>
<comment type="caution">
    <text evidence="2">The sequence shown here is derived from an EMBL/GenBank/DDBJ whole genome shotgun (WGS) entry which is preliminary data.</text>
</comment>
<name>A0A1G2PDB9_9BACT</name>
<reference evidence="2 3" key="1">
    <citation type="journal article" date="2016" name="Nat. Commun.">
        <title>Thousands of microbial genomes shed light on interconnected biogeochemical processes in an aquifer system.</title>
        <authorList>
            <person name="Anantharaman K."/>
            <person name="Brown C.T."/>
            <person name="Hug L.A."/>
            <person name="Sharon I."/>
            <person name="Castelle C.J."/>
            <person name="Probst A.J."/>
            <person name="Thomas B.C."/>
            <person name="Singh A."/>
            <person name="Wilkins M.J."/>
            <person name="Karaoz U."/>
            <person name="Brodie E.L."/>
            <person name="Williams K.H."/>
            <person name="Hubbard S.S."/>
            <person name="Banfield J.F."/>
        </authorList>
    </citation>
    <scope>NUCLEOTIDE SEQUENCE [LARGE SCALE GENOMIC DNA]</scope>
</reference>
<feature type="domain" description="Glycosyl transferase family 1" evidence="1">
    <location>
        <begin position="157"/>
        <end position="316"/>
    </location>
</feature>
<dbReference type="PANTHER" id="PTHR45947">
    <property type="entry name" value="SULFOQUINOVOSYL TRANSFERASE SQD2"/>
    <property type="match status" value="1"/>
</dbReference>
<dbReference type="GO" id="GO:0016757">
    <property type="term" value="F:glycosyltransferase activity"/>
    <property type="evidence" value="ECO:0007669"/>
    <property type="project" value="InterPro"/>
</dbReference>
<dbReference type="STRING" id="1802335.A3G59_01755"/>
<dbReference type="PANTHER" id="PTHR45947:SF3">
    <property type="entry name" value="SULFOQUINOVOSYL TRANSFERASE SQD2"/>
    <property type="match status" value="1"/>
</dbReference>
<accession>A0A1G2PDB9</accession>
<dbReference type="Proteomes" id="UP000176881">
    <property type="component" value="Unassembled WGS sequence"/>
</dbReference>
<dbReference type="SUPFAM" id="SSF53756">
    <property type="entry name" value="UDP-Glycosyltransferase/glycogen phosphorylase"/>
    <property type="match status" value="1"/>
</dbReference>
<organism evidence="2 3">
    <name type="scientific">Candidatus Taylorbacteria bacterium RIFCSPLOWO2_12_FULL_47_20</name>
    <dbReference type="NCBI Taxonomy" id="1802335"/>
    <lineage>
        <taxon>Bacteria</taxon>
        <taxon>Candidatus Tayloriibacteriota</taxon>
    </lineage>
</organism>
<dbReference type="EMBL" id="MHSN01000001">
    <property type="protein sequence ID" value="OHA45719.1"/>
    <property type="molecule type" value="Genomic_DNA"/>
</dbReference>
<dbReference type="Pfam" id="PF00534">
    <property type="entry name" value="Glycos_transf_1"/>
    <property type="match status" value="1"/>
</dbReference>
<dbReference type="AlphaFoldDB" id="A0A1G2PDB9"/>
<evidence type="ECO:0000259" key="1">
    <source>
        <dbReference type="Pfam" id="PF00534"/>
    </source>
</evidence>
<proteinExistence type="predicted"/>
<dbReference type="InterPro" id="IPR050194">
    <property type="entry name" value="Glycosyltransferase_grp1"/>
</dbReference>
<gene>
    <name evidence="2" type="ORF">A3G59_01755</name>
</gene>
<evidence type="ECO:0000313" key="2">
    <source>
        <dbReference type="EMBL" id="OHA45719.1"/>
    </source>
</evidence>
<dbReference type="InterPro" id="IPR001296">
    <property type="entry name" value="Glyco_trans_1"/>
</dbReference>
<evidence type="ECO:0000313" key="3">
    <source>
        <dbReference type="Proteomes" id="UP000176881"/>
    </source>
</evidence>
<protein>
    <recommendedName>
        <fullName evidence="1">Glycosyl transferase family 1 domain-containing protein</fullName>
    </recommendedName>
</protein>
<sequence>MKILVITQEISRQSPVLGFFHGWLAAFSKRFESITAVCLKKGDYDLPANVSVFSLGKEDGRSRLKYVWNFFRLIIGKRSDYDAVFVHMNAEYVLLGFLIWRILGKKIVTWYNHTLGGVKPRMAFLLADRVCHTSPFAFSAGRQKSVRMPAGVDTDVFKPAAIARDTRSILYVGRLSPLKKVDLLVRACEELHAKGVGFKLNIYGEAPVRDKTYTESLVKIAEPLLSAGKARFYGSVPNSKTPEIYSANLICVNLTPKGNYDKTVPESMACGAIPLVSSRAFSEIVPEKFFFKEDDVSDLSRRLAEIFTMPISELDRNRQIMRARVVENESLSVLSLRLKDLFGSLWTTKR</sequence>
<dbReference type="Gene3D" id="3.40.50.2000">
    <property type="entry name" value="Glycogen Phosphorylase B"/>
    <property type="match status" value="1"/>
</dbReference>